<sequence>MKDKIINLFTALESDNIGKSFPLDYCLPVYHCVSDEDLPHIKHIIKYKNTRQFEKDLDYISKQFRFVDWNEFKNFTSGNVKTGKKIALLTFDDGFREFYDLVAPVLERKGIYACNFINPAFIDNKELMFRCKSSLIIDKISEVKVVDTEVYNVLSLEKNTTLEMLQRHLLTINYQKKDVLDNLAERLEVDFQSYLKEYKPYLSTGELKKLTEKGFGISSHSWDHPKYGDLSLEQQMNTTNKTFAYLKENGFLYESFAFPFTDFGVKKDFFDELFKNEEMYCSFGAAGVKLDSVKKNFQRIPMEMGESAEMILKKETAYFRLKRLMNKNTIVRK</sequence>
<dbReference type="SUPFAM" id="SSF88713">
    <property type="entry name" value="Glycoside hydrolase/deacetylase"/>
    <property type="match status" value="1"/>
</dbReference>
<dbReference type="PANTHER" id="PTHR34216:SF3">
    <property type="entry name" value="POLY-BETA-1,6-N-ACETYL-D-GLUCOSAMINE N-DEACETYLASE"/>
    <property type="match status" value="1"/>
</dbReference>
<evidence type="ECO:0000259" key="3">
    <source>
        <dbReference type="Pfam" id="PF01522"/>
    </source>
</evidence>
<dbReference type="GO" id="GO:0005576">
    <property type="term" value="C:extracellular region"/>
    <property type="evidence" value="ECO:0007669"/>
    <property type="project" value="UniProtKB-SubCell"/>
</dbReference>
<dbReference type="GO" id="GO:0016810">
    <property type="term" value="F:hydrolase activity, acting on carbon-nitrogen (but not peptide) bonds"/>
    <property type="evidence" value="ECO:0007669"/>
    <property type="project" value="InterPro"/>
</dbReference>
<comment type="subcellular location">
    <subcellularLocation>
        <location evidence="1">Secreted</location>
    </subcellularLocation>
</comment>
<evidence type="ECO:0000256" key="1">
    <source>
        <dbReference type="ARBA" id="ARBA00004613"/>
    </source>
</evidence>
<dbReference type="RefSeq" id="WP_065393461.1">
    <property type="nucleotide sequence ID" value="NZ_MAYH01000003.1"/>
</dbReference>
<dbReference type="Gene3D" id="3.20.20.370">
    <property type="entry name" value="Glycoside hydrolase/deacetylase"/>
    <property type="match status" value="1"/>
</dbReference>
<evidence type="ECO:0000313" key="5">
    <source>
        <dbReference type="Proteomes" id="UP000092651"/>
    </source>
</evidence>
<accession>A0A1B8ZYM2</accession>
<dbReference type="CDD" id="cd10918">
    <property type="entry name" value="CE4_NodB_like_5s_6s"/>
    <property type="match status" value="1"/>
</dbReference>
<keyword evidence="5" id="KW-1185">Reference proteome</keyword>
<dbReference type="Proteomes" id="UP000092651">
    <property type="component" value="Unassembled WGS sequence"/>
</dbReference>
<dbReference type="AlphaFoldDB" id="A0A1B8ZYM2"/>
<dbReference type="PANTHER" id="PTHR34216">
    <property type="match status" value="1"/>
</dbReference>
<dbReference type="InterPro" id="IPR051398">
    <property type="entry name" value="Polysacch_Deacetylase"/>
</dbReference>
<feature type="domain" description="NodB homology" evidence="3">
    <location>
        <begin position="80"/>
        <end position="249"/>
    </location>
</feature>
<dbReference type="InterPro" id="IPR011330">
    <property type="entry name" value="Glyco_hydro/deAcase_b/a-brl"/>
</dbReference>
<dbReference type="EMBL" id="MAYH01000003">
    <property type="protein sequence ID" value="OCA76673.1"/>
    <property type="molecule type" value="Genomic_DNA"/>
</dbReference>
<evidence type="ECO:0000313" key="4">
    <source>
        <dbReference type="EMBL" id="OCA76673.1"/>
    </source>
</evidence>
<gene>
    <name evidence="4" type="ORF">BBI01_21905</name>
</gene>
<dbReference type="InterPro" id="IPR002509">
    <property type="entry name" value="NODB_dom"/>
</dbReference>
<dbReference type="GO" id="GO:0005975">
    <property type="term" value="P:carbohydrate metabolic process"/>
    <property type="evidence" value="ECO:0007669"/>
    <property type="project" value="InterPro"/>
</dbReference>
<keyword evidence="2" id="KW-0732">Signal</keyword>
<reference evidence="4 5" key="1">
    <citation type="submission" date="2016-07" db="EMBL/GenBank/DDBJ databases">
        <authorList>
            <person name="Jeong J.-J."/>
            <person name="Kim D.W."/>
            <person name="Sang M.K."/>
            <person name="Choi I.-G."/>
            <person name="Kim K.D."/>
        </authorList>
    </citation>
    <scope>NUCLEOTIDE SEQUENCE [LARGE SCALE GENOMIC DNA]</scope>
    <source>
        <strain evidence="4 5">UTM-3</strain>
    </source>
</reference>
<organism evidence="4 5">
    <name type="scientific">Chryseobacterium artocarpi</name>
    <dbReference type="NCBI Taxonomy" id="1414727"/>
    <lineage>
        <taxon>Bacteria</taxon>
        <taxon>Pseudomonadati</taxon>
        <taxon>Bacteroidota</taxon>
        <taxon>Flavobacteriia</taxon>
        <taxon>Flavobacteriales</taxon>
        <taxon>Weeksellaceae</taxon>
        <taxon>Chryseobacterium group</taxon>
        <taxon>Chryseobacterium</taxon>
    </lineage>
</organism>
<comment type="caution">
    <text evidence="4">The sequence shown here is derived from an EMBL/GenBank/DDBJ whole genome shotgun (WGS) entry which is preliminary data.</text>
</comment>
<proteinExistence type="predicted"/>
<dbReference type="OrthoDB" id="1446101at2"/>
<protein>
    <recommendedName>
        <fullName evidence="3">NodB homology domain-containing protein</fullName>
    </recommendedName>
</protein>
<evidence type="ECO:0000256" key="2">
    <source>
        <dbReference type="ARBA" id="ARBA00022729"/>
    </source>
</evidence>
<name>A0A1B8ZYM2_9FLAO</name>
<dbReference type="Pfam" id="PF01522">
    <property type="entry name" value="Polysacc_deac_1"/>
    <property type="match status" value="1"/>
</dbReference>